<keyword evidence="3" id="KW-0597">Phosphoprotein</keyword>
<dbReference type="HOGENOM" id="CLU_009579_3_0_1"/>
<dbReference type="GO" id="GO:0007601">
    <property type="term" value="P:visual perception"/>
    <property type="evidence" value="ECO:0007669"/>
    <property type="project" value="UniProtKB-KW"/>
</dbReference>
<reference evidence="17 18" key="1">
    <citation type="journal article" date="2011" name="Science">
        <title>The ecoresponsive genome of Daphnia pulex.</title>
        <authorList>
            <person name="Colbourne J.K."/>
            <person name="Pfrender M.E."/>
            <person name="Gilbert D."/>
            <person name="Thomas W.K."/>
            <person name="Tucker A."/>
            <person name="Oakley T.H."/>
            <person name="Tokishita S."/>
            <person name="Aerts A."/>
            <person name="Arnold G.J."/>
            <person name="Basu M.K."/>
            <person name="Bauer D.J."/>
            <person name="Caceres C.E."/>
            <person name="Carmel L."/>
            <person name="Casola C."/>
            <person name="Choi J.H."/>
            <person name="Detter J.C."/>
            <person name="Dong Q."/>
            <person name="Dusheyko S."/>
            <person name="Eads B.D."/>
            <person name="Frohlich T."/>
            <person name="Geiler-Samerotte K.A."/>
            <person name="Gerlach D."/>
            <person name="Hatcher P."/>
            <person name="Jogdeo S."/>
            <person name="Krijgsveld J."/>
            <person name="Kriventseva E.V."/>
            <person name="Kultz D."/>
            <person name="Laforsch C."/>
            <person name="Lindquist E."/>
            <person name="Lopez J."/>
            <person name="Manak J.R."/>
            <person name="Muller J."/>
            <person name="Pangilinan J."/>
            <person name="Patwardhan R.P."/>
            <person name="Pitluck S."/>
            <person name="Pritham E.J."/>
            <person name="Rechtsteiner A."/>
            <person name="Rho M."/>
            <person name="Rogozin I.B."/>
            <person name="Sakarya O."/>
            <person name="Salamov A."/>
            <person name="Schaack S."/>
            <person name="Shapiro H."/>
            <person name="Shiga Y."/>
            <person name="Skalitzky C."/>
            <person name="Smith Z."/>
            <person name="Souvorov A."/>
            <person name="Sung W."/>
            <person name="Tang Z."/>
            <person name="Tsuchiya D."/>
            <person name="Tu H."/>
            <person name="Vos H."/>
            <person name="Wang M."/>
            <person name="Wolf Y.I."/>
            <person name="Yamagata H."/>
            <person name="Yamada T."/>
            <person name="Ye Y."/>
            <person name="Shaw J.R."/>
            <person name="Andrews J."/>
            <person name="Crease T.J."/>
            <person name="Tang H."/>
            <person name="Lucas S.M."/>
            <person name="Robertson H.M."/>
            <person name="Bork P."/>
            <person name="Koonin E.V."/>
            <person name="Zdobnov E.M."/>
            <person name="Grigoriev I.V."/>
            <person name="Lynch M."/>
            <person name="Boore J.L."/>
        </authorList>
    </citation>
    <scope>NUCLEOTIDE SEQUENCE [LARGE SCALE GENOMIC DNA]</scope>
</reference>
<dbReference type="AlphaFoldDB" id="E9HXG3"/>
<evidence type="ECO:0000256" key="8">
    <source>
        <dbReference type="ARBA" id="ARBA00022991"/>
    </source>
</evidence>
<dbReference type="FunCoup" id="E9HXG3">
    <property type="interactions" value="77"/>
</dbReference>
<comment type="subcellular location">
    <subcellularLocation>
        <location evidence="1 15">Membrane</location>
        <topology evidence="1 15">Multi-pass membrane protein</topology>
    </subcellularLocation>
</comment>
<keyword evidence="2 15" id="KW-0600">Photoreceptor protein</keyword>
<proteinExistence type="inferred from homology"/>
<dbReference type="Gene3D" id="1.20.1070.10">
    <property type="entry name" value="Rhodopsin 7-helix transmembrane proteins"/>
    <property type="match status" value="1"/>
</dbReference>
<keyword evidence="14" id="KW-0844">Vision</keyword>
<gene>
    <name evidence="17" type="primary">LOPA2</name>
    <name evidence="17" type="ORF">DAPPUDRAFT_307030</name>
</gene>
<accession>E9HXG3</accession>
<evidence type="ECO:0000313" key="18">
    <source>
        <dbReference type="Proteomes" id="UP000000305"/>
    </source>
</evidence>
<feature type="transmembrane region" description="Helical" evidence="15">
    <location>
        <begin position="56"/>
        <end position="83"/>
    </location>
</feature>
<feature type="transmembrane region" description="Helical" evidence="15">
    <location>
        <begin position="171"/>
        <end position="190"/>
    </location>
</feature>
<evidence type="ECO:0000259" key="16">
    <source>
        <dbReference type="PROSITE" id="PS50262"/>
    </source>
</evidence>
<evidence type="ECO:0000313" key="17">
    <source>
        <dbReference type="EMBL" id="EFX63569.1"/>
    </source>
</evidence>
<keyword evidence="18" id="KW-1185">Reference proteome</keyword>
<dbReference type="Proteomes" id="UP000000305">
    <property type="component" value="Unassembled WGS sequence"/>
</dbReference>
<dbReference type="InterPro" id="IPR050125">
    <property type="entry name" value="GPCR_opsins"/>
</dbReference>
<organism evidence="17 18">
    <name type="scientific">Daphnia pulex</name>
    <name type="common">Water flea</name>
    <dbReference type="NCBI Taxonomy" id="6669"/>
    <lineage>
        <taxon>Eukaryota</taxon>
        <taxon>Metazoa</taxon>
        <taxon>Ecdysozoa</taxon>
        <taxon>Arthropoda</taxon>
        <taxon>Crustacea</taxon>
        <taxon>Branchiopoda</taxon>
        <taxon>Diplostraca</taxon>
        <taxon>Cladocera</taxon>
        <taxon>Anomopoda</taxon>
        <taxon>Daphniidae</taxon>
        <taxon>Daphnia</taxon>
    </lineage>
</organism>
<keyword evidence="11" id="KW-1015">Disulfide bond</keyword>
<evidence type="ECO:0000256" key="6">
    <source>
        <dbReference type="ARBA" id="ARBA00022925"/>
    </source>
</evidence>
<comment type="similarity">
    <text evidence="15">Belongs to the G-protein coupled receptor 1 family. Opsin subfamily.</text>
</comment>
<dbReference type="GO" id="GO:0071482">
    <property type="term" value="P:cellular response to light stimulus"/>
    <property type="evidence" value="ECO:0000318"/>
    <property type="project" value="GO_Central"/>
</dbReference>
<keyword evidence="13 15" id="KW-0807">Transducer</keyword>
<dbReference type="InterPro" id="IPR017452">
    <property type="entry name" value="GPCR_Rhodpsn_7TM"/>
</dbReference>
<evidence type="ECO:0000256" key="12">
    <source>
        <dbReference type="ARBA" id="ARBA00023170"/>
    </source>
</evidence>
<dbReference type="KEGG" id="dpx:DAPPUDRAFT_307030"/>
<dbReference type="PANTHER" id="PTHR24240">
    <property type="entry name" value="OPSIN"/>
    <property type="match status" value="1"/>
</dbReference>
<evidence type="ECO:0000256" key="7">
    <source>
        <dbReference type="ARBA" id="ARBA00022989"/>
    </source>
</evidence>
<feature type="transmembrane region" description="Helical" evidence="15">
    <location>
        <begin position="95"/>
        <end position="116"/>
    </location>
</feature>
<evidence type="ECO:0000256" key="4">
    <source>
        <dbReference type="ARBA" id="ARBA00022606"/>
    </source>
</evidence>
<evidence type="ECO:0000256" key="2">
    <source>
        <dbReference type="ARBA" id="ARBA00022543"/>
    </source>
</evidence>
<name>E9HXG3_DAPPU</name>
<evidence type="ECO:0000256" key="13">
    <source>
        <dbReference type="ARBA" id="ARBA00023224"/>
    </source>
</evidence>
<dbReference type="PROSITE" id="PS50262">
    <property type="entry name" value="G_PROTEIN_RECEP_F1_2"/>
    <property type="match status" value="1"/>
</dbReference>
<evidence type="ECO:0000256" key="10">
    <source>
        <dbReference type="ARBA" id="ARBA00023136"/>
    </source>
</evidence>
<dbReference type="InterPro" id="IPR027430">
    <property type="entry name" value="Retinal_BS"/>
</dbReference>
<dbReference type="GO" id="GO:0008020">
    <property type="term" value="F:G protein-coupled photoreceptor activity"/>
    <property type="evidence" value="ECO:0000318"/>
    <property type="project" value="GO_Central"/>
</dbReference>
<dbReference type="PROSITE" id="PS00238">
    <property type="entry name" value="OPSIN"/>
    <property type="match status" value="1"/>
</dbReference>
<dbReference type="EMBL" id="GL733039">
    <property type="protein sequence ID" value="EFX63569.1"/>
    <property type="molecule type" value="Genomic_DNA"/>
</dbReference>
<dbReference type="InParanoid" id="E9HXG3"/>
<keyword evidence="7 15" id="KW-1133">Transmembrane helix</keyword>
<feature type="domain" description="G-protein coupled receptors family 1 profile" evidence="16">
    <location>
        <begin position="74"/>
        <end position="339"/>
    </location>
</feature>
<feature type="transmembrane region" description="Helical" evidence="15">
    <location>
        <begin position="322"/>
        <end position="342"/>
    </location>
</feature>
<protein>
    <recommendedName>
        <fullName evidence="16">G-protein coupled receptors family 1 profile domain-containing protein</fullName>
    </recommendedName>
</protein>
<keyword evidence="6 15" id="KW-0681">Retinal protein</keyword>
<dbReference type="GO" id="GO:0007602">
    <property type="term" value="P:phototransduction"/>
    <property type="evidence" value="ECO:0000318"/>
    <property type="project" value="GO_Central"/>
</dbReference>
<sequence>MENLLLNASVAYRSAGKPPLVWGFPPGASIIDTVPEDMLEMIHPHWKKFPPVNPMWHYLLGLIYIVLGITSITGNSLVLHLFMKTKDLRTPANMFVVNLAFSDVCMMITQFPMFVLNCFNGGVWLFGPLFCELYACTGSIFGLCSICTMAAISYDRYNVIVNGMNGTRMTFGRAALFILFCWVYAIGWSIPPFVGWGKYIPEGILDSCSFDYLTRDTATISFTCCLFVFDYCFPLIIIVYCYYHIVGAIVHHEKALREQAKKMNVSSLRSNSDQTAQSAEIRVAKIAMMNISLWVAAWTPYAAICLQGAVGNQDTITPLVTILPALIAKSASIFNPIIYAISHPKYRLALQKTVPWFCINEAAPPPSGGDTQSQGSACTTATS</sequence>
<dbReference type="PRINTS" id="PR00237">
    <property type="entry name" value="GPCRRHODOPSN"/>
</dbReference>
<keyword evidence="5 15" id="KW-0812">Transmembrane</keyword>
<keyword evidence="4 15" id="KW-0716">Sensory transduction</keyword>
<dbReference type="PRINTS" id="PR00577">
    <property type="entry name" value="OPSINRH3RH4"/>
</dbReference>
<dbReference type="GO" id="GO:0007186">
    <property type="term" value="P:G protein-coupled receptor signaling pathway"/>
    <property type="evidence" value="ECO:0000318"/>
    <property type="project" value="GO_Central"/>
</dbReference>
<dbReference type="OrthoDB" id="9996086at2759"/>
<feature type="transmembrane region" description="Helical" evidence="15">
    <location>
        <begin position="220"/>
        <end position="243"/>
    </location>
</feature>
<feature type="transmembrane region" description="Helical" evidence="15">
    <location>
        <begin position="291"/>
        <end position="310"/>
    </location>
</feature>
<keyword evidence="9 15" id="KW-0297">G-protein coupled receptor</keyword>
<evidence type="ECO:0000256" key="9">
    <source>
        <dbReference type="ARBA" id="ARBA00023040"/>
    </source>
</evidence>
<dbReference type="CDD" id="cd15079">
    <property type="entry name" value="7tmA_photoreceptors_insect"/>
    <property type="match status" value="1"/>
</dbReference>
<keyword evidence="8 15" id="KW-0157">Chromophore</keyword>
<dbReference type="GO" id="GO:0005886">
    <property type="term" value="C:plasma membrane"/>
    <property type="evidence" value="ECO:0000318"/>
    <property type="project" value="GO_Central"/>
</dbReference>
<dbReference type="InterPro" id="IPR001760">
    <property type="entry name" value="Opsin"/>
</dbReference>
<dbReference type="eggNOG" id="KOG3656">
    <property type="taxonomic scope" value="Eukaryota"/>
</dbReference>
<evidence type="ECO:0000256" key="5">
    <source>
        <dbReference type="ARBA" id="ARBA00022692"/>
    </source>
</evidence>
<evidence type="ECO:0000256" key="15">
    <source>
        <dbReference type="RuleBase" id="RU004951"/>
    </source>
</evidence>
<dbReference type="PROSITE" id="PS00237">
    <property type="entry name" value="G_PROTEIN_RECEP_F1_1"/>
    <property type="match status" value="1"/>
</dbReference>
<feature type="transmembrane region" description="Helical" evidence="15">
    <location>
        <begin position="122"/>
        <end position="151"/>
    </location>
</feature>
<keyword evidence="12 15" id="KW-0675">Receptor</keyword>
<keyword evidence="10 15" id="KW-0472">Membrane</keyword>
<evidence type="ECO:0000256" key="11">
    <source>
        <dbReference type="ARBA" id="ARBA00023157"/>
    </source>
</evidence>
<dbReference type="Pfam" id="PF00001">
    <property type="entry name" value="7tm_1"/>
    <property type="match status" value="1"/>
</dbReference>
<dbReference type="PhylomeDB" id="E9HXG3"/>
<dbReference type="OMA" id="KILFIWM"/>
<dbReference type="SUPFAM" id="SSF81321">
    <property type="entry name" value="Family A G protein-coupled receptor-like"/>
    <property type="match status" value="1"/>
</dbReference>
<evidence type="ECO:0000256" key="1">
    <source>
        <dbReference type="ARBA" id="ARBA00004141"/>
    </source>
</evidence>
<dbReference type="FunFam" id="1.20.1070.10:FF:000044">
    <property type="entry name" value="Opsin, ultraviolet-sensitive"/>
    <property type="match status" value="1"/>
</dbReference>
<evidence type="ECO:0000256" key="14">
    <source>
        <dbReference type="ARBA" id="ARBA00023305"/>
    </source>
</evidence>
<evidence type="ECO:0000256" key="3">
    <source>
        <dbReference type="ARBA" id="ARBA00022553"/>
    </source>
</evidence>
<dbReference type="InterPro" id="IPR000276">
    <property type="entry name" value="GPCR_Rhodpsn"/>
</dbReference>
<dbReference type="PRINTS" id="PR00238">
    <property type="entry name" value="OPSIN"/>
</dbReference>